<organism evidence="9 10">
    <name type="scientific">Henosepilachna vigintioctopunctata</name>
    <dbReference type="NCBI Taxonomy" id="420089"/>
    <lineage>
        <taxon>Eukaryota</taxon>
        <taxon>Metazoa</taxon>
        <taxon>Ecdysozoa</taxon>
        <taxon>Arthropoda</taxon>
        <taxon>Hexapoda</taxon>
        <taxon>Insecta</taxon>
        <taxon>Pterygota</taxon>
        <taxon>Neoptera</taxon>
        <taxon>Endopterygota</taxon>
        <taxon>Coleoptera</taxon>
        <taxon>Polyphaga</taxon>
        <taxon>Cucujiformia</taxon>
        <taxon>Coccinelloidea</taxon>
        <taxon>Coccinellidae</taxon>
        <taxon>Epilachninae</taxon>
        <taxon>Epilachnini</taxon>
        <taxon>Henosepilachna</taxon>
    </lineage>
</organism>
<comment type="subcellular location">
    <subcellularLocation>
        <location evidence="1">Cell membrane</location>
        <topology evidence="1">Multi-pass membrane protein</topology>
    </subcellularLocation>
</comment>
<keyword evidence="6" id="KW-0675">Receptor</keyword>
<sequence length="539" mass="62630">MIVSFYSSREQLSVAVFGEKDGYDFPHFLLNYKIPMAVEVPFWPPTFYIFDRLTNSEIMWIIHQLRVPGWFRPEAKFLFVGSNISTQTLRLLVSDHILDTVFFDVDTRYLHTIYPYKNGSYVDIDTAMKPIGFCGANQITINQSRLLETKLPTNWTKTKLNVLYQRNSLFSLCFYCRNKYKGIESELFYMILERLGISAKLKKFVSYVSFYETHKEFKEDLIFGLHTAEFWLSSFDITTPYFEENVAIVVPPRQLIARWKYIFTVFSIETWIAWLIGILLISMVWSLQQYIFTKVSSSTLSLAMRMSNKLFLGQGHSSNVRNISHGIIALCIAILLTMMNFFFGTRLIYLLNGENYEPSINSLHEIWDHRLYIGIPTHFVKTLVCTELNLEDCPLTSFKSCSAEEINYCVNRSINKRDFVVASSVRQLRFMEKSMSKDQKVFLKQLQPPLLSAKIVALFRKGHIIFPLINRMLQYLVESGIVNKITEKYDKLMIDKGNSLGTHESLTLEHIAAPSFILVCGLILGSILFIWECKHYPRS</sequence>
<dbReference type="AlphaFoldDB" id="A0AAW1VCP0"/>
<gene>
    <name evidence="9" type="ORF">WA026_012140</name>
</gene>
<evidence type="ECO:0000256" key="2">
    <source>
        <dbReference type="ARBA" id="ARBA00022475"/>
    </source>
</evidence>
<feature type="transmembrane region" description="Helical" evidence="8">
    <location>
        <begin position="327"/>
        <end position="349"/>
    </location>
</feature>
<keyword evidence="10" id="KW-1185">Reference proteome</keyword>
<keyword evidence="2" id="KW-1003">Cell membrane</keyword>
<keyword evidence="5 8" id="KW-0472">Membrane</keyword>
<protein>
    <submittedName>
        <fullName evidence="9">Uncharacterized protein</fullName>
    </submittedName>
</protein>
<dbReference type="EMBL" id="JARQZJ010000126">
    <property type="protein sequence ID" value="KAK9890796.1"/>
    <property type="molecule type" value="Genomic_DNA"/>
</dbReference>
<evidence type="ECO:0000256" key="4">
    <source>
        <dbReference type="ARBA" id="ARBA00022989"/>
    </source>
</evidence>
<evidence type="ECO:0000313" key="9">
    <source>
        <dbReference type="EMBL" id="KAK9890796.1"/>
    </source>
</evidence>
<feature type="transmembrane region" description="Helical" evidence="8">
    <location>
        <begin position="261"/>
        <end position="281"/>
    </location>
</feature>
<dbReference type="Gene3D" id="3.40.190.10">
    <property type="entry name" value="Periplasmic binding protein-like II"/>
    <property type="match status" value="1"/>
</dbReference>
<keyword evidence="3 8" id="KW-0812">Transmembrane</keyword>
<evidence type="ECO:0000256" key="8">
    <source>
        <dbReference type="SAM" id="Phobius"/>
    </source>
</evidence>
<evidence type="ECO:0000256" key="1">
    <source>
        <dbReference type="ARBA" id="ARBA00004651"/>
    </source>
</evidence>
<comment type="caution">
    <text evidence="9">The sequence shown here is derived from an EMBL/GenBank/DDBJ whole genome shotgun (WGS) entry which is preliminary data.</text>
</comment>
<dbReference type="Proteomes" id="UP001431783">
    <property type="component" value="Unassembled WGS sequence"/>
</dbReference>
<dbReference type="InterPro" id="IPR052192">
    <property type="entry name" value="Insect_Ionotropic_Sensory_Rcpt"/>
</dbReference>
<evidence type="ECO:0000313" key="10">
    <source>
        <dbReference type="Proteomes" id="UP001431783"/>
    </source>
</evidence>
<feature type="transmembrane region" description="Helical" evidence="8">
    <location>
        <begin position="511"/>
        <end position="531"/>
    </location>
</feature>
<reference evidence="9 10" key="1">
    <citation type="submission" date="2023-03" db="EMBL/GenBank/DDBJ databases">
        <title>Genome insight into feeding habits of ladybird beetles.</title>
        <authorList>
            <person name="Li H.-S."/>
            <person name="Huang Y.-H."/>
            <person name="Pang H."/>
        </authorList>
    </citation>
    <scope>NUCLEOTIDE SEQUENCE [LARGE SCALE GENOMIC DNA]</scope>
    <source>
        <strain evidence="9">SYSU_2023b</strain>
        <tissue evidence="9">Whole body</tissue>
    </source>
</reference>
<evidence type="ECO:0000256" key="7">
    <source>
        <dbReference type="ARBA" id="ARBA00023180"/>
    </source>
</evidence>
<proteinExistence type="predicted"/>
<keyword evidence="7" id="KW-0325">Glycoprotein</keyword>
<name>A0AAW1VCP0_9CUCU</name>
<dbReference type="PANTHER" id="PTHR42643">
    <property type="entry name" value="IONOTROPIC RECEPTOR 20A-RELATED"/>
    <property type="match status" value="1"/>
</dbReference>
<dbReference type="SUPFAM" id="SSF53850">
    <property type="entry name" value="Periplasmic binding protein-like II"/>
    <property type="match status" value="1"/>
</dbReference>
<dbReference type="PANTHER" id="PTHR42643:SF30">
    <property type="entry name" value="IONOTROPIC RECEPTOR 40A-RELATED"/>
    <property type="match status" value="1"/>
</dbReference>
<dbReference type="GO" id="GO:0005886">
    <property type="term" value="C:plasma membrane"/>
    <property type="evidence" value="ECO:0007669"/>
    <property type="project" value="UniProtKB-SubCell"/>
</dbReference>
<evidence type="ECO:0000256" key="3">
    <source>
        <dbReference type="ARBA" id="ARBA00022692"/>
    </source>
</evidence>
<keyword evidence="4 8" id="KW-1133">Transmembrane helix</keyword>
<evidence type="ECO:0000256" key="6">
    <source>
        <dbReference type="ARBA" id="ARBA00023170"/>
    </source>
</evidence>
<accession>A0AAW1VCP0</accession>
<evidence type="ECO:0000256" key="5">
    <source>
        <dbReference type="ARBA" id="ARBA00023136"/>
    </source>
</evidence>